<dbReference type="Proteomes" id="UP000234460">
    <property type="component" value="Chromosome LMANV2"/>
</dbReference>
<comment type="caution">
    <text evidence="1">The sequence shown here is derived from an EMBL/GenBank/DDBJ whole genome shotgun (WGS) entry which is preliminary data.</text>
</comment>
<reference evidence="1 2" key="1">
    <citation type="submission" date="2017-11" db="EMBL/GenBank/DDBJ databases">
        <authorList>
            <person name="Lechat P."/>
        </authorList>
    </citation>
    <scope>NUCLEOTIDE SEQUENCE [LARGE SCALE GENOMIC DNA]</scope>
    <source>
        <strain evidence="1">L495</strain>
    </source>
</reference>
<proteinExistence type="predicted"/>
<dbReference type="EMBL" id="OEJX01000026">
    <property type="protein sequence ID" value="SOR61576.1"/>
    <property type="molecule type" value="Genomic_DNA"/>
</dbReference>
<sequence>MSKTTSINEWLGLWLTFNEYSLTGKDRTPSRIPLISSLLTVKPRP</sequence>
<evidence type="ECO:0000313" key="1">
    <source>
        <dbReference type="EMBL" id="SOR61576.1"/>
    </source>
</evidence>
<name>A0AAQ1NXZ3_LEPIR</name>
<evidence type="ECO:0000313" key="2">
    <source>
        <dbReference type="Proteomes" id="UP000234460"/>
    </source>
</evidence>
<organism evidence="1 2">
    <name type="scientific">Leptospira interrogans serovar Manilae</name>
    <dbReference type="NCBI Taxonomy" id="214675"/>
    <lineage>
        <taxon>Bacteria</taxon>
        <taxon>Pseudomonadati</taxon>
        <taxon>Spirochaetota</taxon>
        <taxon>Spirochaetia</taxon>
        <taxon>Leptospirales</taxon>
        <taxon>Leptospiraceae</taxon>
        <taxon>Leptospira</taxon>
    </lineage>
</organism>
<protein>
    <submittedName>
        <fullName evidence="1">Uncharacterized protein</fullName>
    </submittedName>
</protein>
<gene>
    <name evidence="1" type="ORF">LMANV2_320018</name>
</gene>
<dbReference type="AlphaFoldDB" id="A0AAQ1NXZ3"/>
<accession>A0AAQ1NXZ3</accession>